<dbReference type="KEGG" id="bpw:WESB_0085"/>
<protein>
    <submittedName>
        <fullName evidence="1">Uncharacterized protein</fullName>
    </submittedName>
</protein>
<accession>K0JEZ4</accession>
<dbReference type="Proteomes" id="UP000003759">
    <property type="component" value="Chromosome"/>
</dbReference>
<dbReference type="PROSITE" id="PS51257">
    <property type="entry name" value="PROKAR_LIPOPROTEIN"/>
    <property type="match status" value="1"/>
</dbReference>
<name>K0JEZ4_BRAPL</name>
<dbReference type="AlphaFoldDB" id="K0JEZ4"/>
<dbReference type="HOGENOM" id="CLU_1902675_0_0_12"/>
<sequence>MLNNLNKKIIKIVVSIFLLALISISCESKQDPTKQDPITFRPMDLVGTWYSTDGNAGSFTITYEGNMIFNDGSQSKSIPIENWRYTMSNEVTSYELFSGIVRFYFKSSSECEVIISAASGESRGYFRKAV</sequence>
<reference evidence="1 2" key="1">
    <citation type="journal article" date="2012" name="BMC Genomics">
        <title>Comparative genomics of Brachyspira pilosicoli strains: genome rearrangements, reductions and correlation of genetic compliment with phenotypic diversity.</title>
        <authorList>
            <person name="Mappley L.J."/>
            <person name="Black M.L."/>
            <person name="Abuoun M."/>
            <person name="Darby A.C."/>
            <person name="Woodward M.J."/>
            <person name="Parkhill J."/>
            <person name="Turner A.K."/>
            <person name="Bellgard M.I."/>
            <person name="La T."/>
            <person name="Phillips N.D."/>
            <person name="La Ragione R.M."/>
            <person name="Hampson D.J."/>
        </authorList>
    </citation>
    <scope>NUCLEOTIDE SEQUENCE [LARGE SCALE GENOMIC DNA]</scope>
    <source>
        <strain evidence="1">WesB</strain>
    </source>
</reference>
<gene>
    <name evidence="1" type="ORF">WESB_0085</name>
</gene>
<evidence type="ECO:0000313" key="2">
    <source>
        <dbReference type="Proteomes" id="UP000003759"/>
    </source>
</evidence>
<dbReference type="PATRIC" id="fig|1161918.5.peg.86"/>
<evidence type="ECO:0000313" key="1">
    <source>
        <dbReference type="EMBL" id="CCG55558.1"/>
    </source>
</evidence>
<organism evidence="1 2">
    <name type="scientific">Brachyspira pilosicoli WesB</name>
    <dbReference type="NCBI Taxonomy" id="1161918"/>
    <lineage>
        <taxon>Bacteria</taxon>
        <taxon>Pseudomonadati</taxon>
        <taxon>Spirochaetota</taxon>
        <taxon>Spirochaetia</taxon>
        <taxon>Brachyspirales</taxon>
        <taxon>Brachyspiraceae</taxon>
        <taxon>Brachyspira</taxon>
    </lineage>
</organism>
<proteinExistence type="predicted"/>
<dbReference type="EMBL" id="HE793032">
    <property type="protein sequence ID" value="CCG55558.1"/>
    <property type="molecule type" value="Genomic_DNA"/>
</dbReference>